<evidence type="ECO:0000313" key="1">
    <source>
        <dbReference type="WBParaSite" id="HNAJ_0000641801-mRNA-1"/>
    </source>
</evidence>
<dbReference type="AlphaFoldDB" id="A0A0R3TH77"/>
<sequence length="42" mass="4983">LRSTTNSFLLLTKVKRLRNLEPLLFRRLRCRKIKTIAYAAAH</sequence>
<reference evidence="1" key="1">
    <citation type="submission" date="2017-02" db="UniProtKB">
        <authorList>
            <consortium name="WormBaseParasite"/>
        </authorList>
    </citation>
    <scope>IDENTIFICATION</scope>
</reference>
<accession>A0A0R3TH77</accession>
<protein>
    <submittedName>
        <fullName evidence="1">RNA-dependent RNA polymerase</fullName>
    </submittedName>
</protein>
<organism evidence="1">
    <name type="scientific">Rodentolepis nana</name>
    <name type="common">Dwarf tapeworm</name>
    <name type="synonym">Hymenolepis nana</name>
    <dbReference type="NCBI Taxonomy" id="102285"/>
    <lineage>
        <taxon>Eukaryota</taxon>
        <taxon>Metazoa</taxon>
        <taxon>Spiralia</taxon>
        <taxon>Lophotrochozoa</taxon>
        <taxon>Platyhelminthes</taxon>
        <taxon>Cestoda</taxon>
        <taxon>Eucestoda</taxon>
        <taxon>Cyclophyllidea</taxon>
        <taxon>Hymenolepididae</taxon>
        <taxon>Rodentolepis</taxon>
    </lineage>
</organism>
<proteinExistence type="predicted"/>
<dbReference type="WBParaSite" id="HNAJ_0000641801-mRNA-1">
    <property type="protein sequence ID" value="HNAJ_0000641801-mRNA-1"/>
    <property type="gene ID" value="HNAJ_0000641801"/>
</dbReference>
<name>A0A0R3TH77_RODNA</name>